<dbReference type="SUPFAM" id="SSF48452">
    <property type="entry name" value="TPR-like"/>
    <property type="match status" value="2"/>
</dbReference>
<organism evidence="1 2">
    <name type="scientific">Deinococcus maricopensis (strain DSM 21211 / LMG 22137 / NRRL B-23946 / LB-34)</name>
    <dbReference type="NCBI Taxonomy" id="709986"/>
    <lineage>
        <taxon>Bacteria</taxon>
        <taxon>Thermotogati</taxon>
        <taxon>Deinococcota</taxon>
        <taxon>Deinococci</taxon>
        <taxon>Deinococcales</taxon>
        <taxon>Deinococcaceae</taxon>
        <taxon>Deinococcus</taxon>
    </lineage>
</organism>
<dbReference type="eggNOG" id="COG0457">
    <property type="taxonomic scope" value="Bacteria"/>
</dbReference>
<proteinExistence type="predicted"/>
<dbReference type="InterPro" id="IPR011990">
    <property type="entry name" value="TPR-like_helical_dom_sf"/>
</dbReference>
<name>E8U776_DEIML</name>
<dbReference type="HOGENOM" id="CLU_314187_0_0_0"/>
<dbReference type="EMBL" id="CP002454">
    <property type="protein sequence ID" value="ADV66915.1"/>
    <property type="molecule type" value="Genomic_DNA"/>
</dbReference>
<dbReference type="InterPro" id="IPR027417">
    <property type="entry name" value="P-loop_NTPase"/>
</dbReference>
<evidence type="ECO:0000313" key="1">
    <source>
        <dbReference type="EMBL" id="ADV66915.1"/>
    </source>
</evidence>
<dbReference type="RefSeq" id="WP_013556420.1">
    <property type="nucleotide sequence ID" value="NC_014958.1"/>
</dbReference>
<dbReference type="Proteomes" id="UP000008635">
    <property type="component" value="Chromosome"/>
</dbReference>
<reference evidence="1 2" key="1">
    <citation type="journal article" date="2011" name="Stand. Genomic Sci.">
        <title>Complete genome sequence of Deinococcus maricopensis type strain (LB-34).</title>
        <authorList>
            <person name="Pukall R."/>
            <person name="Zeytun A."/>
            <person name="Lucas S."/>
            <person name="Lapidus A."/>
            <person name="Hammon N."/>
            <person name="Deshpande S."/>
            <person name="Nolan M."/>
            <person name="Cheng J.F."/>
            <person name="Pitluck S."/>
            <person name="Liolios K."/>
            <person name="Pagani I."/>
            <person name="Mikhailova N."/>
            <person name="Ivanova N."/>
            <person name="Mavromatis K."/>
            <person name="Pati A."/>
            <person name="Tapia R."/>
            <person name="Han C."/>
            <person name="Goodwin L."/>
            <person name="Chen A."/>
            <person name="Palaniappan K."/>
            <person name="Land M."/>
            <person name="Hauser L."/>
            <person name="Chang Y.J."/>
            <person name="Jeffries C.D."/>
            <person name="Brambilla E.M."/>
            <person name="Rohde M."/>
            <person name="Goker M."/>
            <person name="Detter J.C."/>
            <person name="Woyke T."/>
            <person name="Bristow J."/>
            <person name="Eisen J.A."/>
            <person name="Markowitz V."/>
            <person name="Hugenholtz P."/>
            <person name="Kyrpides N.C."/>
            <person name="Klenk H.P."/>
        </authorList>
    </citation>
    <scope>NUCLEOTIDE SEQUENCE [LARGE SCALE GENOMIC DNA]</scope>
    <source>
        <strain evidence="2">DSM 21211 / LMG 22137 / NRRL B-23946 / LB-34</strain>
    </source>
</reference>
<dbReference type="Gene3D" id="1.25.40.10">
    <property type="entry name" value="Tetratricopeptide repeat domain"/>
    <property type="match status" value="2"/>
</dbReference>
<gene>
    <name evidence="1" type="ordered locus">Deima_1264</name>
</gene>
<sequence length="983" mass="105347">MSAWRPLLDALRGRLPPDPATGLMRGSLRWLEHTMRERGANPNAVRNVLYRGVGTGGDKRALFELLRELHAEAGLPTPDAPEPLEDRVAHVELLGRSKRLAFRQFMSALKAGRAPRLIVTGRAGVGKTLLIEHLEREIARLRGAPSVTRLLLEGESAPALQAALDRVGGDGGALARLHERLPYAVQAEWQAEAARALRGRVRGVLLIRAGTQGTFAGVPPRLPGGAATSLGVWAHEHLLRGLPDDVAALLALDDAVDLVSPAAEVLPLKPPTAEEARRYLMARLPLAPGEADTLLRAAGRNLDRLALLSSVRGLESGDAQGAARLLRDTHARALIAALAVTLPDGAISVPRWHLEAALGRPIADLPPHARQLLDEVNEAAPRPVSRSLVPTLRAHLKSSELHTTHRRAAAALLAGTPDAARTEAAVLHLAHLNDWDGAVNAMALHSTPEALAARTWSLARRTAQGAAREVLARETVRHHARLGQYDHPDAREALSVLLEHPASAVRAWARVKLAESAVERGAFDAADAQLAALDAEVPPGGQDAWARGARVDAALVRAAVLRWRGDLPGATRAVQEATRVAPAPLDARVLLWRGLIAKDRGDYPAAVADLTAVAERDPLSRGRALYQAGDLRLRFGQPFAALAALREALGMLEAAHAAAEERARVTARLGTALRRVGRLDEAWPRLQDATRLAQDTDPVLMARIESETVPLLLARGQADEALLSATRALARLADAPFRPDEAAYRARRTRYRMALAYLTRAMNVPYLNPFPGALSDHPDLQAARALLDAHLALPWGDADRDRTLRLDALLSRALAEPDAARAASFVDAAMDLADQPYAEAQARAAMADVRWRAGDAAGTLALVNRAHALARRVTAGLVGEQATPDPGLTANLLTLEARALMRDGDDPKHTVAWLHETLSGDALAPFRAGVWREVGVALEAYGAAGWAAARATFPHLPDVPRLPDALRFAAGMGTARAEQQPVR</sequence>
<dbReference type="AlphaFoldDB" id="E8U776"/>
<protein>
    <submittedName>
        <fullName evidence="1">Tetratricopeptide TPR_2</fullName>
    </submittedName>
</protein>
<dbReference type="SUPFAM" id="SSF52540">
    <property type="entry name" value="P-loop containing nucleoside triphosphate hydrolases"/>
    <property type="match status" value="1"/>
</dbReference>
<keyword evidence="2" id="KW-1185">Reference proteome</keyword>
<accession>E8U776</accession>
<evidence type="ECO:0000313" key="2">
    <source>
        <dbReference type="Proteomes" id="UP000008635"/>
    </source>
</evidence>
<dbReference type="KEGG" id="dmr:Deima_1264"/>
<reference evidence="2" key="2">
    <citation type="submission" date="2011-01" db="EMBL/GenBank/DDBJ databases">
        <title>The complete genome of Deinococcus maricopensis DSM 21211.</title>
        <authorList>
            <consortium name="US DOE Joint Genome Institute (JGI-PGF)"/>
            <person name="Lucas S."/>
            <person name="Copeland A."/>
            <person name="Lapidus A."/>
            <person name="Goodwin L."/>
            <person name="Pitluck S."/>
            <person name="Kyrpides N."/>
            <person name="Mavromatis K."/>
            <person name="Pagani I."/>
            <person name="Ivanova N."/>
            <person name="Ovchinnikova G."/>
            <person name="Zeytun A."/>
            <person name="Detter J.C."/>
            <person name="Han C."/>
            <person name="Land M."/>
            <person name="Hauser L."/>
            <person name="Markowitz V."/>
            <person name="Cheng J.-F."/>
            <person name="Hugenholtz P."/>
            <person name="Woyke T."/>
            <person name="Wu D."/>
            <person name="Pukall R."/>
            <person name="Gehrich-Schroeter G."/>
            <person name="Brambilla E."/>
            <person name="Klenk H.-P."/>
            <person name="Eisen J.A."/>
        </authorList>
    </citation>
    <scope>NUCLEOTIDE SEQUENCE [LARGE SCALE GENOMIC DNA]</scope>
    <source>
        <strain evidence="2">DSM 21211 / LMG 22137 / NRRL B-23946 / LB-34</strain>
    </source>
</reference>
<dbReference type="OrthoDB" id="51899at2"/>
<dbReference type="STRING" id="709986.Deima_1264"/>